<dbReference type="Gene3D" id="3.30.565.10">
    <property type="entry name" value="Histidine kinase-like ATPase, C-terminal domain"/>
    <property type="match status" value="1"/>
</dbReference>
<evidence type="ECO:0000256" key="8">
    <source>
        <dbReference type="ARBA" id="ARBA00022777"/>
    </source>
</evidence>
<evidence type="ECO:0000313" key="15">
    <source>
        <dbReference type="EMBL" id="OJX60928.1"/>
    </source>
</evidence>
<evidence type="ECO:0000256" key="9">
    <source>
        <dbReference type="ARBA" id="ARBA00022840"/>
    </source>
</evidence>
<dbReference type="Gene3D" id="6.10.340.10">
    <property type="match status" value="1"/>
</dbReference>
<dbReference type="GO" id="GO:0005524">
    <property type="term" value="F:ATP binding"/>
    <property type="evidence" value="ECO:0007669"/>
    <property type="project" value="UniProtKB-KW"/>
</dbReference>
<keyword evidence="6" id="KW-0808">Transferase</keyword>
<accession>A0A1M3L5T9</accession>
<dbReference type="InterPro" id="IPR036890">
    <property type="entry name" value="HATPase_C_sf"/>
</dbReference>
<dbReference type="SMART" id="SM00387">
    <property type="entry name" value="HATPase_c"/>
    <property type="match status" value="1"/>
</dbReference>
<keyword evidence="12" id="KW-1133">Transmembrane helix</keyword>
<dbReference type="Gene3D" id="1.10.287.130">
    <property type="match status" value="1"/>
</dbReference>
<dbReference type="InterPro" id="IPR003660">
    <property type="entry name" value="HAMP_dom"/>
</dbReference>
<feature type="domain" description="Histidine kinase" evidence="13">
    <location>
        <begin position="142"/>
        <end position="361"/>
    </location>
</feature>
<evidence type="ECO:0000313" key="16">
    <source>
        <dbReference type="Proteomes" id="UP000184233"/>
    </source>
</evidence>
<feature type="transmembrane region" description="Helical" evidence="12">
    <location>
        <begin position="49"/>
        <end position="68"/>
    </location>
</feature>
<evidence type="ECO:0000256" key="7">
    <source>
        <dbReference type="ARBA" id="ARBA00022741"/>
    </source>
</evidence>
<keyword evidence="11 12" id="KW-0472">Membrane</keyword>
<dbReference type="SMART" id="SM00388">
    <property type="entry name" value="HisKA"/>
    <property type="match status" value="1"/>
</dbReference>
<organism evidence="15 16">
    <name type="scientific">Candidatus Kapaibacterium thiocyanatum</name>
    <dbReference type="NCBI Taxonomy" id="1895771"/>
    <lineage>
        <taxon>Bacteria</taxon>
        <taxon>Pseudomonadati</taxon>
        <taxon>Candidatus Kapaibacteriota</taxon>
        <taxon>Candidatus Kapaibacteriia</taxon>
        <taxon>Candidatus Kapaibacteriales</taxon>
        <taxon>Candidatus Kapaibacteriaceae</taxon>
        <taxon>Candidatus Kapaibacterium</taxon>
    </lineage>
</organism>
<evidence type="ECO:0000256" key="4">
    <source>
        <dbReference type="ARBA" id="ARBA00022475"/>
    </source>
</evidence>
<keyword evidence="4" id="KW-1003">Cell membrane</keyword>
<dbReference type="GO" id="GO:0004721">
    <property type="term" value="F:phosphoprotein phosphatase activity"/>
    <property type="evidence" value="ECO:0007669"/>
    <property type="project" value="TreeGrafter"/>
</dbReference>
<dbReference type="InterPro" id="IPR050351">
    <property type="entry name" value="BphY/WalK/GraS-like"/>
</dbReference>
<dbReference type="SMART" id="SM00304">
    <property type="entry name" value="HAMP"/>
    <property type="match status" value="1"/>
</dbReference>
<dbReference type="GO" id="GO:0000155">
    <property type="term" value="F:phosphorelay sensor kinase activity"/>
    <property type="evidence" value="ECO:0007669"/>
    <property type="project" value="InterPro"/>
</dbReference>
<keyword evidence="8" id="KW-0418">Kinase</keyword>
<dbReference type="GO" id="GO:0016036">
    <property type="term" value="P:cellular response to phosphate starvation"/>
    <property type="evidence" value="ECO:0007669"/>
    <property type="project" value="TreeGrafter"/>
</dbReference>
<feature type="transmembrane region" description="Helical" evidence="12">
    <location>
        <begin position="15"/>
        <end position="37"/>
    </location>
</feature>
<evidence type="ECO:0000259" key="13">
    <source>
        <dbReference type="PROSITE" id="PS50109"/>
    </source>
</evidence>
<evidence type="ECO:0000256" key="3">
    <source>
        <dbReference type="ARBA" id="ARBA00012438"/>
    </source>
</evidence>
<reference evidence="15 16" key="1">
    <citation type="submission" date="2016-09" db="EMBL/GenBank/DDBJ databases">
        <title>Genome-resolved meta-omics ties microbial dynamics to process performance in biotechnology for thiocyanate degradation.</title>
        <authorList>
            <person name="Kantor R.S."/>
            <person name="Huddy R.J."/>
            <person name="Iyer R."/>
            <person name="Thomas B.C."/>
            <person name="Brown C.T."/>
            <person name="Anantharaman K."/>
            <person name="Tringe S."/>
            <person name="Hettich R.L."/>
            <person name="Harrison S.T."/>
            <person name="Banfield J.F."/>
        </authorList>
    </citation>
    <scope>NUCLEOTIDE SEQUENCE [LARGE SCALE GENOMIC DNA]</scope>
    <source>
        <strain evidence="15">59-99</strain>
    </source>
</reference>
<dbReference type="InterPro" id="IPR003661">
    <property type="entry name" value="HisK_dim/P_dom"/>
</dbReference>
<dbReference type="InterPro" id="IPR003594">
    <property type="entry name" value="HATPase_dom"/>
</dbReference>
<dbReference type="AlphaFoldDB" id="A0A1M3L5T9"/>
<dbReference type="SUPFAM" id="SSF47384">
    <property type="entry name" value="Homodimeric domain of signal transducing histidine kinase"/>
    <property type="match status" value="1"/>
</dbReference>
<dbReference type="InterPro" id="IPR005467">
    <property type="entry name" value="His_kinase_dom"/>
</dbReference>
<dbReference type="Pfam" id="PF00512">
    <property type="entry name" value="HisKA"/>
    <property type="match status" value="1"/>
</dbReference>
<dbReference type="InterPro" id="IPR036097">
    <property type="entry name" value="HisK_dim/P_sf"/>
</dbReference>
<comment type="catalytic activity">
    <reaction evidence="1">
        <text>ATP + protein L-histidine = ADP + protein N-phospho-L-histidine.</text>
        <dbReference type="EC" id="2.7.13.3"/>
    </reaction>
</comment>
<gene>
    <name evidence="15" type="ORF">BGO89_05020</name>
</gene>
<dbReference type="PROSITE" id="PS50109">
    <property type="entry name" value="HIS_KIN"/>
    <property type="match status" value="1"/>
</dbReference>
<evidence type="ECO:0000256" key="2">
    <source>
        <dbReference type="ARBA" id="ARBA00004236"/>
    </source>
</evidence>
<comment type="caution">
    <text evidence="15">The sequence shown here is derived from an EMBL/GenBank/DDBJ whole genome shotgun (WGS) entry which is preliminary data.</text>
</comment>
<dbReference type="InterPro" id="IPR004358">
    <property type="entry name" value="Sig_transdc_His_kin-like_C"/>
</dbReference>
<sequence length="363" mass="40290">MSIPTRRSSLHRHSWFWFLLALAGAQVIGVIALAALVPDLRTLLTPSVVIVYVMIVSIIGTICTWAYAHSLERRLLRPLRQITEVTQAITEGAVSGRIELAGPAFSDAQRVAEAINRLAEKAIRDIAEMKRLERVRSEFIGNVSHELRTPIFSVQGYLETLLDGALDDPAVSRQFLEKAYSNALRLNALLSDLIDISRIESGELRLSFRYFNIGELLRDLVHTMEIRAVQRNVTVEFKESGDQEVIVYGDKERLTQVLTNLIDNAIKYNVPEGTVTVSAIPDHGQVRVRIQDTGIGIPPEHQARVFERFYRVDRDRSRAVGGTGLGLAIVKHILEAHQAPARVQSEVGVGTCIEFVLKGNGGG</sequence>
<dbReference type="CDD" id="cd00075">
    <property type="entry name" value="HATPase"/>
    <property type="match status" value="1"/>
</dbReference>
<dbReference type="SUPFAM" id="SSF55874">
    <property type="entry name" value="ATPase domain of HSP90 chaperone/DNA topoisomerase II/histidine kinase"/>
    <property type="match status" value="1"/>
</dbReference>
<feature type="domain" description="HAMP" evidence="14">
    <location>
        <begin position="73"/>
        <end position="127"/>
    </location>
</feature>
<dbReference type="EMBL" id="MKVH01000003">
    <property type="protein sequence ID" value="OJX60928.1"/>
    <property type="molecule type" value="Genomic_DNA"/>
</dbReference>
<keyword evidence="12" id="KW-0812">Transmembrane</keyword>
<name>A0A1M3L5T9_9BACT</name>
<comment type="subcellular location">
    <subcellularLocation>
        <location evidence="2">Cell membrane</location>
    </subcellularLocation>
</comment>
<evidence type="ECO:0000256" key="5">
    <source>
        <dbReference type="ARBA" id="ARBA00022553"/>
    </source>
</evidence>
<dbReference type="EC" id="2.7.13.3" evidence="3"/>
<dbReference type="FunFam" id="1.10.287.130:FF:000008">
    <property type="entry name" value="Two-component sensor histidine kinase"/>
    <property type="match status" value="1"/>
</dbReference>
<keyword evidence="9" id="KW-0067">ATP-binding</keyword>
<evidence type="ECO:0000256" key="6">
    <source>
        <dbReference type="ARBA" id="ARBA00022679"/>
    </source>
</evidence>
<evidence type="ECO:0000256" key="11">
    <source>
        <dbReference type="ARBA" id="ARBA00023136"/>
    </source>
</evidence>
<dbReference type="STRING" id="1895771.BGO89_05020"/>
<keyword evidence="5" id="KW-0597">Phosphoprotein</keyword>
<dbReference type="GO" id="GO:0005886">
    <property type="term" value="C:plasma membrane"/>
    <property type="evidence" value="ECO:0007669"/>
    <property type="project" value="UniProtKB-SubCell"/>
</dbReference>
<dbReference type="CDD" id="cd00082">
    <property type="entry name" value="HisKA"/>
    <property type="match status" value="1"/>
</dbReference>
<keyword evidence="10" id="KW-0902">Two-component regulatory system</keyword>
<evidence type="ECO:0000256" key="12">
    <source>
        <dbReference type="SAM" id="Phobius"/>
    </source>
</evidence>
<dbReference type="PANTHER" id="PTHR45453">
    <property type="entry name" value="PHOSPHATE REGULON SENSOR PROTEIN PHOR"/>
    <property type="match status" value="1"/>
</dbReference>
<dbReference type="Pfam" id="PF02518">
    <property type="entry name" value="HATPase_c"/>
    <property type="match status" value="1"/>
</dbReference>
<protein>
    <recommendedName>
        <fullName evidence="3">histidine kinase</fullName>
        <ecNumber evidence="3">2.7.13.3</ecNumber>
    </recommendedName>
</protein>
<dbReference type="Proteomes" id="UP000184233">
    <property type="component" value="Unassembled WGS sequence"/>
</dbReference>
<keyword evidence="7" id="KW-0547">Nucleotide-binding</keyword>
<evidence type="ECO:0000256" key="1">
    <source>
        <dbReference type="ARBA" id="ARBA00000085"/>
    </source>
</evidence>
<dbReference type="PANTHER" id="PTHR45453:SF1">
    <property type="entry name" value="PHOSPHATE REGULON SENSOR PROTEIN PHOR"/>
    <property type="match status" value="1"/>
</dbReference>
<dbReference type="PROSITE" id="PS50885">
    <property type="entry name" value="HAMP"/>
    <property type="match status" value="1"/>
</dbReference>
<dbReference type="PRINTS" id="PR00344">
    <property type="entry name" value="BCTRLSENSOR"/>
</dbReference>
<proteinExistence type="predicted"/>
<dbReference type="FunFam" id="3.30.565.10:FF:000006">
    <property type="entry name" value="Sensor histidine kinase WalK"/>
    <property type="match status" value="1"/>
</dbReference>
<evidence type="ECO:0000259" key="14">
    <source>
        <dbReference type="PROSITE" id="PS50885"/>
    </source>
</evidence>
<evidence type="ECO:0000256" key="10">
    <source>
        <dbReference type="ARBA" id="ARBA00023012"/>
    </source>
</evidence>